<sequence length="119" mass="12791">MLRAIKHILIGEPLSNRRLSTEKIPVWKALAIFSSDALSSVAYGPEQIVVVLMYGGLALYGFTLPISLAILGLLAIVSISYSQVVRANPGGGGSYSVAKKNLNETMALIGSEKYFVYLD</sequence>
<name>A0A1M4YFA5_9THEO</name>
<proteinExistence type="predicted"/>
<protein>
    <recommendedName>
        <fullName evidence="4">Amino acid permease</fullName>
    </recommendedName>
</protein>
<dbReference type="Proteomes" id="UP000184088">
    <property type="component" value="Unassembled WGS sequence"/>
</dbReference>
<evidence type="ECO:0000256" key="1">
    <source>
        <dbReference type="SAM" id="Phobius"/>
    </source>
</evidence>
<accession>A0A1M4YFA5</accession>
<evidence type="ECO:0008006" key="4">
    <source>
        <dbReference type="Google" id="ProtNLM"/>
    </source>
</evidence>
<keyword evidence="1" id="KW-1133">Transmembrane helix</keyword>
<keyword evidence="1" id="KW-0472">Membrane</keyword>
<organism evidence="2 3">
    <name type="scientific">Caldanaerobius fijiensis DSM 17918</name>
    <dbReference type="NCBI Taxonomy" id="1121256"/>
    <lineage>
        <taxon>Bacteria</taxon>
        <taxon>Bacillati</taxon>
        <taxon>Bacillota</taxon>
        <taxon>Clostridia</taxon>
        <taxon>Thermoanaerobacterales</taxon>
        <taxon>Thermoanaerobacteraceae</taxon>
        <taxon>Caldanaerobius</taxon>
    </lineage>
</organism>
<evidence type="ECO:0000313" key="3">
    <source>
        <dbReference type="Proteomes" id="UP000184088"/>
    </source>
</evidence>
<dbReference type="OrthoDB" id="9759676at2"/>
<dbReference type="PANTHER" id="PTHR47704:SF1">
    <property type="entry name" value="POTASSIUM TRANSPORTER KIMA"/>
    <property type="match status" value="1"/>
</dbReference>
<dbReference type="RefSeq" id="WP_073342784.1">
    <property type="nucleotide sequence ID" value="NZ_FQVH01000010.1"/>
</dbReference>
<keyword evidence="3" id="KW-1185">Reference proteome</keyword>
<dbReference type="STRING" id="1121256.SAMN02746089_01216"/>
<reference evidence="2 3" key="1">
    <citation type="submission" date="2016-11" db="EMBL/GenBank/DDBJ databases">
        <authorList>
            <person name="Jaros S."/>
            <person name="Januszkiewicz K."/>
            <person name="Wedrychowicz H."/>
        </authorList>
    </citation>
    <scope>NUCLEOTIDE SEQUENCE [LARGE SCALE GENOMIC DNA]</scope>
    <source>
        <strain evidence="2 3">DSM 17918</strain>
    </source>
</reference>
<dbReference type="EMBL" id="FQVH01000010">
    <property type="protein sequence ID" value="SHF04333.1"/>
    <property type="molecule type" value="Genomic_DNA"/>
</dbReference>
<dbReference type="PANTHER" id="PTHR47704">
    <property type="entry name" value="POTASSIUM TRANSPORTER KIMA"/>
    <property type="match status" value="1"/>
</dbReference>
<keyword evidence="1" id="KW-0812">Transmembrane</keyword>
<gene>
    <name evidence="2" type="ORF">SAMN02746089_01216</name>
</gene>
<feature type="transmembrane region" description="Helical" evidence="1">
    <location>
        <begin position="57"/>
        <end position="77"/>
    </location>
</feature>
<evidence type="ECO:0000313" key="2">
    <source>
        <dbReference type="EMBL" id="SHF04333.1"/>
    </source>
</evidence>
<dbReference type="InterPro" id="IPR053153">
    <property type="entry name" value="APC_K+_Transporter"/>
</dbReference>
<dbReference type="AlphaFoldDB" id="A0A1M4YFA5"/>